<sequence length="86" mass="9727">MTPLGRKEPTPTITFDDRDLKHGASGRDEQMVISVVAAEYKIDPKDAVAGRLALGMLWEPIWFHRRIRSHQGDGRVGDQFRGVVRN</sequence>
<gene>
    <name evidence="2" type="ORF">CR513_29802</name>
</gene>
<name>A0A371GDG6_MUCPR</name>
<dbReference type="EMBL" id="QJKJ01005901">
    <property type="protein sequence ID" value="RDX88587.1"/>
    <property type="molecule type" value="Genomic_DNA"/>
</dbReference>
<reference evidence="2" key="1">
    <citation type="submission" date="2018-05" db="EMBL/GenBank/DDBJ databases">
        <title>Draft genome of Mucuna pruriens seed.</title>
        <authorList>
            <person name="Nnadi N.E."/>
            <person name="Vos R."/>
            <person name="Hasami M.H."/>
            <person name="Devisetty U.K."/>
            <person name="Aguiy J.C."/>
        </authorList>
    </citation>
    <scope>NUCLEOTIDE SEQUENCE [LARGE SCALE GENOMIC DNA]</scope>
    <source>
        <strain evidence="2">JCA_2017</strain>
    </source>
</reference>
<evidence type="ECO:0000313" key="2">
    <source>
        <dbReference type="EMBL" id="RDX88587.1"/>
    </source>
</evidence>
<evidence type="ECO:0000256" key="1">
    <source>
        <dbReference type="SAM" id="MobiDB-lite"/>
    </source>
</evidence>
<evidence type="ECO:0000313" key="3">
    <source>
        <dbReference type="Proteomes" id="UP000257109"/>
    </source>
</evidence>
<dbReference type="Proteomes" id="UP000257109">
    <property type="component" value="Unassembled WGS sequence"/>
</dbReference>
<accession>A0A371GDG6</accession>
<organism evidence="2 3">
    <name type="scientific">Mucuna pruriens</name>
    <name type="common">Velvet bean</name>
    <name type="synonym">Dolichos pruriens</name>
    <dbReference type="NCBI Taxonomy" id="157652"/>
    <lineage>
        <taxon>Eukaryota</taxon>
        <taxon>Viridiplantae</taxon>
        <taxon>Streptophyta</taxon>
        <taxon>Embryophyta</taxon>
        <taxon>Tracheophyta</taxon>
        <taxon>Spermatophyta</taxon>
        <taxon>Magnoliopsida</taxon>
        <taxon>eudicotyledons</taxon>
        <taxon>Gunneridae</taxon>
        <taxon>Pentapetalae</taxon>
        <taxon>rosids</taxon>
        <taxon>fabids</taxon>
        <taxon>Fabales</taxon>
        <taxon>Fabaceae</taxon>
        <taxon>Papilionoideae</taxon>
        <taxon>50 kb inversion clade</taxon>
        <taxon>NPAAA clade</taxon>
        <taxon>indigoferoid/millettioid clade</taxon>
        <taxon>Phaseoleae</taxon>
        <taxon>Mucuna</taxon>
    </lineage>
</organism>
<proteinExistence type="predicted"/>
<feature type="non-terminal residue" evidence="2">
    <location>
        <position position="1"/>
    </location>
</feature>
<keyword evidence="3" id="KW-1185">Reference proteome</keyword>
<comment type="caution">
    <text evidence="2">The sequence shown here is derived from an EMBL/GenBank/DDBJ whole genome shotgun (WGS) entry which is preliminary data.</text>
</comment>
<feature type="region of interest" description="Disordered" evidence="1">
    <location>
        <begin position="1"/>
        <end position="22"/>
    </location>
</feature>
<dbReference type="AlphaFoldDB" id="A0A371GDG6"/>
<dbReference type="OrthoDB" id="1436165at2759"/>
<protein>
    <submittedName>
        <fullName evidence="2">Uncharacterized protein</fullName>
    </submittedName>
</protein>